<sequence length="62" mass="6887">IRGCNFFVPVVTAWINNEFLNRIPDLQENAVDIAVLIVYNAENGKPLLKALSKQSGSDWQVG</sequence>
<dbReference type="Proteomes" id="UP000324800">
    <property type="component" value="Unassembled WGS sequence"/>
</dbReference>
<reference evidence="1 2" key="1">
    <citation type="submission" date="2019-03" db="EMBL/GenBank/DDBJ databases">
        <title>Single cell metagenomics reveals metabolic interactions within the superorganism composed of flagellate Streblomastix strix and complex community of Bacteroidetes bacteria on its surface.</title>
        <authorList>
            <person name="Treitli S.C."/>
            <person name="Kolisko M."/>
            <person name="Husnik F."/>
            <person name="Keeling P."/>
            <person name="Hampl V."/>
        </authorList>
    </citation>
    <scope>NUCLEOTIDE SEQUENCE [LARGE SCALE GENOMIC DNA]</scope>
    <source>
        <strain evidence="1">ST1C</strain>
    </source>
</reference>
<protein>
    <submittedName>
        <fullName evidence="1">Uncharacterized protein</fullName>
    </submittedName>
</protein>
<accession>A0A5J4TSX1</accession>
<dbReference type="AlphaFoldDB" id="A0A5J4TSX1"/>
<evidence type="ECO:0000313" key="1">
    <source>
        <dbReference type="EMBL" id="KAA6361002.1"/>
    </source>
</evidence>
<organism evidence="1 2">
    <name type="scientific">Streblomastix strix</name>
    <dbReference type="NCBI Taxonomy" id="222440"/>
    <lineage>
        <taxon>Eukaryota</taxon>
        <taxon>Metamonada</taxon>
        <taxon>Preaxostyla</taxon>
        <taxon>Oxymonadida</taxon>
        <taxon>Streblomastigidae</taxon>
        <taxon>Streblomastix</taxon>
    </lineage>
</organism>
<proteinExistence type="predicted"/>
<comment type="caution">
    <text evidence="1">The sequence shown here is derived from an EMBL/GenBank/DDBJ whole genome shotgun (WGS) entry which is preliminary data.</text>
</comment>
<name>A0A5J4TSX1_9EUKA</name>
<dbReference type="EMBL" id="SNRW01026152">
    <property type="protein sequence ID" value="KAA6361002.1"/>
    <property type="molecule type" value="Genomic_DNA"/>
</dbReference>
<evidence type="ECO:0000313" key="2">
    <source>
        <dbReference type="Proteomes" id="UP000324800"/>
    </source>
</evidence>
<feature type="non-terminal residue" evidence="1">
    <location>
        <position position="1"/>
    </location>
</feature>
<gene>
    <name evidence="1" type="ORF">EZS28_043471</name>
</gene>